<comment type="caution">
    <text evidence="2">The sequence shown here is derived from an EMBL/GenBank/DDBJ whole genome shotgun (WGS) entry which is preliminary data.</text>
</comment>
<feature type="region of interest" description="Disordered" evidence="1">
    <location>
        <begin position="223"/>
        <end position="252"/>
    </location>
</feature>
<feature type="region of interest" description="Disordered" evidence="1">
    <location>
        <begin position="57"/>
        <end position="145"/>
    </location>
</feature>
<dbReference type="RefSeq" id="WP_272142830.1">
    <property type="nucleotide sequence ID" value="NZ_JAQNDM010000002.1"/>
</dbReference>
<reference evidence="2 3" key="1">
    <citation type="submission" date="2022-11" db="EMBL/GenBank/DDBJ databases">
        <title>Minimal conservation of predation-associated metabolite biosynthetic gene clusters underscores biosynthetic potential of Myxococcota including descriptions for ten novel species: Archangium lansinium sp. nov., Myxococcus landrumus sp. nov., Nannocystis bai.</title>
        <authorList>
            <person name="Ahearne A."/>
            <person name="Stevens C."/>
            <person name="Dowd S."/>
        </authorList>
    </citation>
    <scope>NUCLEOTIDE SEQUENCE [LARGE SCALE GENOMIC DNA]</scope>
    <source>
        <strain evidence="2 3">NCWAL01</strain>
    </source>
</reference>
<proteinExistence type="predicted"/>
<feature type="compositionally biased region" description="Pro residues" evidence="1">
    <location>
        <begin position="63"/>
        <end position="84"/>
    </location>
</feature>
<name>A0ABT5DG95_9BACT</name>
<feature type="compositionally biased region" description="Low complexity" evidence="1">
    <location>
        <begin position="85"/>
        <end position="104"/>
    </location>
</feature>
<protein>
    <recommendedName>
        <fullName evidence="4">TonB C-terminal domain-containing protein</fullName>
    </recommendedName>
</protein>
<evidence type="ECO:0000256" key="1">
    <source>
        <dbReference type="SAM" id="MobiDB-lite"/>
    </source>
</evidence>
<dbReference type="Proteomes" id="UP001221838">
    <property type="component" value="Unassembled WGS sequence"/>
</dbReference>
<feature type="compositionally biased region" description="Low complexity" evidence="1">
    <location>
        <begin position="112"/>
        <end position="122"/>
    </location>
</feature>
<feature type="compositionally biased region" description="Basic and acidic residues" evidence="1">
    <location>
        <begin position="231"/>
        <end position="245"/>
    </location>
</feature>
<dbReference type="EMBL" id="JAQNDM010000002">
    <property type="protein sequence ID" value="MDC0712692.1"/>
    <property type="molecule type" value="Genomic_DNA"/>
</dbReference>
<accession>A0ABT5DG95</accession>
<gene>
    <name evidence="2" type="ORF">POL68_29795</name>
</gene>
<keyword evidence="3" id="KW-1185">Reference proteome</keyword>
<sequence length="401" mass="42771">MRRSRLGRAALASLLIHGVLLALLWGNERASVRPLSSLLATVPVEVDLVFAPPALPAPTALPAAPPTPSRRPRPKPFVPTPAAPPAEAAASKPPEALPSKAPAADAPVAEKPLLLSPPSLSLGGTVPIPPEPPRGRTLRPGDPSLSPEVLAAEEHARVSARVQTFAENELATLRVENGLVDSYFGRIDTALEKQMENAPLFGSPKTLQRMARSYQDQAARYGAGQATSAPLHDRAAPTASERLESLSKGNPADNRMRAFVQSGEALQRLAEPQPQLVVILELQQAADGQLRSVLIVEPSGNKAFDTYVVEAVPPALAGLAPPAGKALGIREEGIRSRWAVEGSIVYLRHLKDMKDRNAAYLAAMAALGVLSGRFEETTGDLQVVDLRYPSFVCRSRLLQVW</sequence>
<dbReference type="Gene3D" id="3.30.1150.10">
    <property type="match status" value="1"/>
</dbReference>
<evidence type="ECO:0000313" key="2">
    <source>
        <dbReference type="EMBL" id="MDC0712692.1"/>
    </source>
</evidence>
<evidence type="ECO:0000313" key="3">
    <source>
        <dbReference type="Proteomes" id="UP001221838"/>
    </source>
</evidence>
<organism evidence="2 3">
    <name type="scientific">Stigmatella ashevillensis</name>
    <dbReference type="NCBI Taxonomy" id="2995309"/>
    <lineage>
        <taxon>Bacteria</taxon>
        <taxon>Pseudomonadati</taxon>
        <taxon>Myxococcota</taxon>
        <taxon>Myxococcia</taxon>
        <taxon>Myxococcales</taxon>
        <taxon>Cystobacterineae</taxon>
        <taxon>Archangiaceae</taxon>
        <taxon>Stigmatella</taxon>
    </lineage>
</organism>
<evidence type="ECO:0008006" key="4">
    <source>
        <dbReference type="Google" id="ProtNLM"/>
    </source>
</evidence>